<proteinExistence type="predicted"/>
<dbReference type="GO" id="GO:0004386">
    <property type="term" value="F:helicase activity"/>
    <property type="evidence" value="ECO:0007669"/>
    <property type="project" value="UniProtKB-KW"/>
</dbReference>
<sequence>MWSLSAAKTFKRCQRQWYYKNCLSNALAKDPLRRKTYLLSKLHSISSWRGSIVDSVISEFIVPTLRTKQIPSLAATKQKATEMFERQLKFARQHLLYQPGLSPSKVGSDFAVFHCMEYSGEIPETEIENARGEIDRALENLFSRPEVWSELIGAQYLVCQRPLSFLHTGETVRAVPDLIAFYSNKPPLIIDWKVHFLGVYRSWKQLGIYALALMRGNPHKDFPILSQWEVTDLQLWEVQLLTNQLRRYGLNEMRVAEIDNFMAESISAIQLIVGDTKKATLDPTELLTATSPETCQTCNYQSICWESA</sequence>
<dbReference type="InterPro" id="IPR011604">
    <property type="entry name" value="PDDEXK-like_dom_sf"/>
</dbReference>
<evidence type="ECO:0000259" key="4">
    <source>
        <dbReference type="Pfam" id="PF12705"/>
    </source>
</evidence>
<keyword evidence="6" id="KW-1185">Reference proteome</keyword>
<evidence type="ECO:0000256" key="1">
    <source>
        <dbReference type="ARBA" id="ARBA00022763"/>
    </source>
</evidence>
<evidence type="ECO:0000313" key="5">
    <source>
        <dbReference type="EMBL" id="RUT14595.1"/>
    </source>
</evidence>
<dbReference type="GO" id="GO:0006281">
    <property type="term" value="P:DNA repair"/>
    <property type="evidence" value="ECO:0007669"/>
    <property type="project" value="UniProtKB-KW"/>
</dbReference>
<comment type="caution">
    <text evidence="5">The sequence shown here is derived from an EMBL/GenBank/DDBJ whole genome shotgun (WGS) entry which is preliminary data.</text>
</comment>
<keyword evidence="2" id="KW-0547">Nucleotide-binding</keyword>
<keyword evidence="2" id="KW-0347">Helicase</keyword>
<protein>
    <recommendedName>
        <fullName evidence="4">PD-(D/E)XK endonuclease-like domain-containing protein</fullName>
    </recommendedName>
</protein>
<dbReference type="Pfam" id="PF12705">
    <property type="entry name" value="PDDEXK_1"/>
    <property type="match status" value="1"/>
</dbReference>
<reference evidence="5 6" key="1">
    <citation type="journal article" date="2019" name="Genome Biol. Evol.">
        <title>Day and night: Metabolic profiles and evolutionary relationships of six axenic non-marine cyanobacteria.</title>
        <authorList>
            <person name="Will S.E."/>
            <person name="Henke P."/>
            <person name="Boedeker C."/>
            <person name="Huang S."/>
            <person name="Brinkmann H."/>
            <person name="Rohde M."/>
            <person name="Jarek M."/>
            <person name="Friedl T."/>
            <person name="Seufert S."/>
            <person name="Schumacher M."/>
            <person name="Overmann J."/>
            <person name="Neumann-Schaal M."/>
            <person name="Petersen J."/>
        </authorList>
    </citation>
    <scope>NUCLEOTIDE SEQUENCE [LARGE SCALE GENOMIC DNA]</scope>
    <source>
        <strain evidence="5 6">SAG 39.79</strain>
    </source>
</reference>
<dbReference type="EMBL" id="RSCK01000001">
    <property type="protein sequence ID" value="RUT14595.1"/>
    <property type="molecule type" value="Genomic_DNA"/>
</dbReference>
<dbReference type="InterPro" id="IPR038726">
    <property type="entry name" value="PDDEXK_AddAB-type"/>
</dbReference>
<dbReference type="RefSeq" id="WP_106166335.1">
    <property type="nucleotide sequence ID" value="NZ_JAVKZF010000005.1"/>
</dbReference>
<gene>
    <name evidence="5" type="ORF">DSM107010_01410</name>
</gene>
<organism evidence="5 6">
    <name type="scientific">Chroococcidiopsis cubana SAG 39.79</name>
    <dbReference type="NCBI Taxonomy" id="388085"/>
    <lineage>
        <taxon>Bacteria</taxon>
        <taxon>Bacillati</taxon>
        <taxon>Cyanobacteriota</taxon>
        <taxon>Cyanophyceae</taxon>
        <taxon>Chroococcidiopsidales</taxon>
        <taxon>Chroococcidiopsidaceae</taxon>
        <taxon>Chroococcidiopsis</taxon>
    </lineage>
</organism>
<keyword evidence="2" id="KW-0378">Hydrolase</keyword>
<evidence type="ECO:0000256" key="2">
    <source>
        <dbReference type="ARBA" id="ARBA00022806"/>
    </source>
</evidence>
<dbReference type="Proteomes" id="UP000282574">
    <property type="component" value="Unassembled WGS sequence"/>
</dbReference>
<evidence type="ECO:0000256" key="3">
    <source>
        <dbReference type="ARBA" id="ARBA00023204"/>
    </source>
</evidence>
<name>A0AB37UTF9_9CYAN</name>
<accession>A0AB37UTF9</accession>
<keyword evidence="1" id="KW-0227">DNA damage</keyword>
<keyword evidence="2" id="KW-0067">ATP-binding</keyword>
<dbReference type="Gene3D" id="3.90.320.10">
    <property type="match status" value="1"/>
</dbReference>
<evidence type="ECO:0000313" key="6">
    <source>
        <dbReference type="Proteomes" id="UP000282574"/>
    </source>
</evidence>
<keyword evidence="3" id="KW-0234">DNA repair</keyword>
<dbReference type="AlphaFoldDB" id="A0AB37UTF9"/>
<feature type="domain" description="PD-(D/E)XK endonuclease-like" evidence="4">
    <location>
        <begin position="2"/>
        <end position="304"/>
    </location>
</feature>